<sequence length="296" mass="33187">LFFFVLGEVSREETPKPFNFADYEGNSTQSEIEAVTDLLRNTYGYEPGPFLNKLWTLDSDKFITRLDWNINETHKLTLRHSYTNLRALKAGSSSSRLLGFENNSEYFPSITNSTALELKSNFDGASNNLVIGYTSVVDDRDPSGANFPAFRIYDGSATIYAGSEAYSTANMLKQKVLTITDNYTIYKGKHTITLGTSNEFSSTYNLFMRKNFGEYRYSTVADFLTVGTAGEVPAYQYERGYSLVDDITGDGSAAAADFKMMQFGLYAQDEYEVNDNLKVTAGIRFDMPIFPTEPNV</sequence>
<gene>
    <name evidence="7" type="ORF">S12H4_26072</name>
</gene>
<dbReference type="PANTHER" id="PTHR30069:SF46">
    <property type="entry name" value="OAR PROTEIN"/>
    <property type="match status" value="1"/>
</dbReference>
<dbReference type="GO" id="GO:0009279">
    <property type="term" value="C:cell outer membrane"/>
    <property type="evidence" value="ECO:0007669"/>
    <property type="project" value="UniProtKB-SubCell"/>
</dbReference>
<accession>X1SKC6</accession>
<dbReference type="Gene3D" id="2.40.170.20">
    <property type="entry name" value="TonB-dependent receptor, beta-barrel domain"/>
    <property type="match status" value="1"/>
</dbReference>
<dbReference type="EMBL" id="BARW01014758">
    <property type="protein sequence ID" value="GAI79611.1"/>
    <property type="molecule type" value="Genomic_DNA"/>
</dbReference>
<keyword evidence="4" id="KW-0472">Membrane</keyword>
<evidence type="ECO:0000256" key="2">
    <source>
        <dbReference type="ARBA" id="ARBA00022448"/>
    </source>
</evidence>
<dbReference type="GO" id="GO:0044718">
    <property type="term" value="P:siderophore transmembrane transport"/>
    <property type="evidence" value="ECO:0007669"/>
    <property type="project" value="TreeGrafter"/>
</dbReference>
<keyword evidence="5" id="KW-0998">Cell outer membrane</keyword>
<evidence type="ECO:0000256" key="5">
    <source>
        <dbReference type="ARBA" id="ARBA00023237"/>
    </source>
</evidence>
<evidence type="ECO:0000256" key="3">
    <source>
        <dbReference type="ARBA" id="ARBA00022692"/>
    </source>
</evidence>
<reference evidence="7" key="1">
    <citation type="journal article" date="2014" name="Front. Microbiol.">
        <title>High frequency of phylogenetically diverse reductive dehalogenase-homologous genes in deep subseafloor sedimentary metagenomes.</title>
        <authorList>
            <person name="Kawai M."/>
            <person name="Futagami T."/>
            <person name="Toyoda A."/>
            <person name="Takaki Y."/>
            <person name="Nishi S."/>
            <person name="Hori S."/>
            <person name="Arai W."/>
            <person name="Tsubouchi T."/>
            <person name="Morono Y."/>
            <person name="Uchiyama I."/>
            <person name="Ito T."/>
            <person name="Fujiyama A."/>
            <person name="Inagaki F."/>
            <person name="Takami H."/>
        </authorList>
    </citation>
    <scope>NUCLEOTIDE SEQUENCE</scope>
    <source>
        <strain evidence="7">Expedition CK06-06</strain>
    </source>
</reference>
<dbReference type="GO" id="GO:0015344">
    <property type="term" value="F:siderophore uptake transmembrane transporter activity"/>
    <property type="evidence" value="ECO:0007669"/>
    <property type="project" value="TreeGrafter"/>
</dbReference>
<feature type="non-terminal residue" evidence="7">
    <location>
        <position position="296"/>
    </location>
</feature>
<keyword evidence="3" id="KW-0812">Transmembrane</keyword>
<feature type="non-terminal residue" evidence="7">
    <location>
        <position position="1"/>
    </location>
</feature>
<name>X1SKC6_9ZZZZ</name>
<keyword evidence="2" id="KW-0813">Transport</keyword>
<evidence type="ECO:0000259" key="6">
    <source>
        <dbReference type="Pfam" id="PF25183"/>
    </source>
</evidence>
<proteinExistence type="predicted"/>
<dbReference type="InterPro" id="IPR036942">
    <property type="entry name" value="Beta-barrel_TonB_sf"/>
</dbReference>
<dbReference type="InterPro" id="IPR057601">
    <property type="entry name" value="Oar-like_b-barrel"/>
</dbReference>
<comment type="subcellular location">
    <subcellularLocation>
        <location evidence="1">Cell outer membrane</location>
        <topology evidence="1">Multi-pass membrane protein</topology>
    </subcellularLocation>
</comment>
<organism evidence="7">
    <name type="scientific">marine sediment metagenome</name>
    <dbReference type="NCBI Taxonomy" id="412755"/>
    <lineage>
        <taxon>unclassified sequences</taxon>
        <taxon>metagenomes</taxon>
        <taxon>ecological metagenomes</taxon>
    </lineage>
</organism>
<dbReference type="AlphaFoldDB" id="X1SKC6"/>
<dbReference type="Pfam" id="PF25183">
    <property type="entry name" value="OMP_b-brl_4"/>
    <property type="match status" value="1"/>
</dbReference>
<dbReference type="SUPFAM" id="SSF56935">
    <property type="entry name" value="Porins"/>
    <property type="match status" value="1"/>
</dbReference>
<evidence type="ECO:0000256" key="4">
    <source>
        <dbReference type="ARBA" id="ARBA00023136"/>
    </source>
</evidence>
<comment type="caution">
    <text evidence="7">The sequence shown here is derived from an EMBL/GenBank/DDBJ whole genome shotgun (WGS) entry which is preliminary data.</text>
</comment>
<dbReference type="PANTHER" id="PTHR30069">
    <property type="entry name" value="TONB-DEPENDENT OUTER MEMBRANE RECEPTOR"/>
    <property type="match status" value="1"/>
</dbReference>
<feature type="domain" description="TonB-dependent transporter Oar-like beta-barrel" evidence="6">
    <location>
        <begin position="56"/>
        <end position="293"/>
    </location>
</feature>
<protein>
    <recommendedName>
        <fullName evidence="6">TonB-dependent transporter Oar-like beta-barrel domain-containing protein</fullName>
    </recommendedName>
</protein>
<evidence type="ECO:0000256" key="1">
    <source>
        <dbReference type="ARBA" id="ARBA00004571"/>
    </source>
</evidence>
<evidence type="ECO:0000313" key="7">
    <source>
        <dbReference type="EMBL" id="GAI79611.1"/>
    </source>
</evidence>
<dbReference type="InterPro" id="IPR039426">
    <property type="entry name" value="TonB-dep_rcpt-like"/>
</dbReference>